<dbReference type="RefSeq" id="WP_281487187.1">
    <property type="nucleotide sequence ID" value="NZ_JASATX010000001.1"/>
</dbReference>
<evidence type="ECO:0000259" key="1">
    <source>
        <dbReference type="Pfam" id="PF00108"/>
    </source>
</evidence>
<feature type="domain" description="Thiolase C-terminal" evidence="2">
    <location>
        <begin position="239"/>
        <end position="383"/>
    </location>
</feature>
<feature type="domain" description="Thiolase N-terminal" evidence="1">
    <location>
        <begin position="21"/>
        <end position="187"/>
    </location>
</feature>
<reference evidence="3 4" key="1">
    <citation type="submission" date="2023-04" db="EMBL/GenBank/DDBJ databases">
        <title>Klugiella caeni sp. nov. isolated from the sludge of biochemical tank.</title>
        <authorList>
            <person name="Geng K."/>
        </authorList>
    </citation>
    <scope>NUCLEOTIDE SEQUENCE [LARGE SCALE GENOMIC DNA]</scope>
    <source>
        <strain evidence="3 4">YN-L-19</strain>
    </source>
</reference>
<dbReference type="InterPro" id="IPR002155">
    <property type="entry name" value="Thiolase"/>
</dbReference>
<dbReference type="Gene3D" id="3.40.47.10">
    <property type="match status" value="1"/>
</dbReference>
<dbReference type="GO" id="GO:0016747">
    <property type="term" value="F:acyltransferase activity, transferring groups other than amino-acyl groups"/>
    <property type="evidence" value="ECO:0007669"/>
    <property type="project" value="InterPro"/>
</dbReference>
<accession>A0AAW6T232</accession>
<evidence type="ECO:0000313" key="4">
    <source>
        <dbReference type="Proteomes" id="UP001321506"/>
    </source>
</evidence>
<dbReference type="Proteomes" id="UP001321506">
    <property type="component" value="Unassembled WGS sequence"/>
</dbReference>
<dbReference type="PANTHER" id="PTHR42870">
    <property type="entry name" value="ACETYL-COA C-ACETYLTRANSFERASE"/>
    <property type="match status" value="1"/>
</dbReference>
<dbReference type="AlphaFoldDB" id="A0AAW6T232"/>
<sequence length="385" mass="40257">MRWSDYAVAGVAELPPKRTSSGTTTLELIGRVSAMAAHDAGIAPADIDGLIVGPHVGETPQHVPATVAEYLGLRPTFADIVDLGGATGTGMVWRAAAAIAAGQAETVLCVLANTRDPERSLRSPNRNPIREFEVPYGASGANQAYAMVAQRYLADHGATAEDLALVAVRARENAQRNRDAVFYGRPITVEDVLESPVVASPLHLLEVVMPCAGGAAVIVTTAERAARDPRASVALQGAGEYITHRALSHAESFDRSPLATAIARASEQAGFGAADAQVLSLYDCYSIVVLVTLEDAGLCERGTAAEWLRRNDTSPEGNVTLNPHGGQLGCGQSDLAGGMGHIVEAVRQLRGDAVGRQMQGARRALVTGNGATLSEAVALMLERRG</sequence>
<dbReference type="InterPro" id="IPR020616">
    <property type="entry name" value="Thiolase_N"/>
</dbReference>
<comment type="caution">
    <text evidence="3">The sequence shown here is derived from an EMBL/GenBank/DDBJ whole genome shotgun (WGS) entry which is preliminary data.</text>
</comment>
<dbReference type="Pfam" id="PF22691">
    <property type="entry name" value="Thiolase_C_1"/>
    <property type="match status" value="1"/>
</dbReference>
<dbReference type="InterPro" id="IPR016039">
    <property type="entry name" value="Thiolase-like"/>
</dbReference>
<dbReference type="SUPFAM" id="SSF53901">
    <property type="entry name" value="Thiolase-like"/>
    <property type="match status" value="2"/>
</dbReference>
<gene>
    <name evidence="3" type="ORF">QF206_00200</name>
</gene>
<dbReference type="PANTHER" id="PTHR42870:SF1">
    <property type="entry name" value="NON-SPECIFIC LIPID-TRANSFER PROTEIN-LIKE 2"/>
    <property type="match status" value="1"/>
</dbReference>
<name>A0AAW6T232_9MICO</name>
<dbReference type="CDD" id="cd00829">
    <property type="entry name" value="SCP-x_thiolase"/>
    <property type="match status" value="1"/>
</dbReference>
<evidence type="ECO:0000259" key="2">
    <source>
        <dbReference type="Pfam" id="PF22691"/>
    </source>
</evidence>
<proteinExistence type="predicted"/>
<dbReference type="PIRSF" id="PIRSF000429">
    <property type="entry name" value="Ac-CoA_Ac_transf"/>
    <property type="match status" value="1"/>
</dbReference>
<protein>
    <submittedName>
        <fullName evidence="3">Thiolase family protein</fullName>
    </submittedName>
</protein>
<organism evidence="3 4">
    <name type="scientific">Ruicaihuangia caeni</name>
    <dbReference type="NCBI Taxonomy" id="3042517"/>
    <lineage>
        <taxon>Bacteria</taxon>
        <taxon>Bacillati</taxon>
        <taxon>Actinomycetota</taxon>
        <taxon>Actinomycetes</taxon>
        <taxon>Micrococcales</taxon>
        <taxon>Microbacteriaceae</taxon>
        <taxon>Ruicaihuangia</taxon>
    </lineage>
</organism>
<keyword evidence="4" id="KW-1185">Reference proteome</keyword>
<dbReference type="InterPro" id="IPR055140">
    <property type="entry name" value="Thiolase_C_2"/>
</dbReference>
<evidence type="ECO:0000313" key="3">
    <source>
        <dbReference type="EMBL" id="MDI2097389.1"/>
    </source>
</evidence>
<dbReference type="Pfam" id="PF00108">
    <property type="entry name" value="Thiolase_N"/>
    <property type="match status" value="1"/>
</dbReference>
<dbReference type="EMBL" id="JASATX010000001">
    <property type="protein sequence ID" value="MDI2097389.1"/>
    <property type="molecule type" value="Genomic_DNA"/>
</dbReference>